<dbReference type="SUPFAM" id="SSF53300">
    <property type="entry name" value="vWA-like"/>
    <property type="match status" value="1"/>
</dbReference>
<dbReference type="Pfam" id="PF11775">
    <property type="entry name" value="CobT_C"/>
    <property type="match status" value="1"/>
</dbReference>
<dbReference type="Pfam" id="PF06213">
    <property type="entry name" value="CobT"/>
    <property type="match status" value="1"/>
</dbReference>
<dbReference type="STRING" id="490629.SAMN05216266_102372"/>
<dbReference type="PANTHER" id="PTHR41248:SF1">
    <property type="entry name" value="NORD PROTEIN"/>
    <property type="match status" value="1"/>
</dbReference>
<evidence type="ECO:0000259" key="1">
    <source>
        <dbReference type="Pfam" id="PF11775"/>
    </source>
</evidence>
<dbReference type="Gene3D" id="3.40.50.410">
    <property type="entry name" value="von Willebrand factor, type A domain"/>
    <property type="match status" value="1"/>
</dbReference>
<dbReference type="AlphaFoldDB" id="A0A1I0X0R0"/>
<proteinExistence type="predicted"/>
<reference evidence="3" key="1">
    <citation type="submission" date="2016-10" db="EMBL/GenBank/DDBJ databases">
        <authorList>
            <person name="Varghese N."/>
            <person name="Submissions S."/>
        </authorList>
    </citation>
    <scope>NUCLEOTIDE SEQUENCE [LARGE SCALE GENOMIC DNA]</scope>
    <source>
        <strain evidence="3">CGMCC 4.3568</strain>
    </source>
</reference>
<dbReference type="InterPro" id="IPR025861">
    <property type="entry name" value="CobT_VWA_dom"/>
</dbReference>
<protein>
    <submittedName>
        <fullName evidence="2">Cobaltochelatase CobT</fullName>
    </submittedName>
</protein>
<name>A0A1I0X0R0_9PSEU</name>
<dbReference type="RefSeq" id="WP_091670687.1">
    <property type="nucleotide sequence ID" value="NZ_FOKG01000002.1"/>
</dbReference>
<dbReference type="PIRSF" id="PIRSF031715">
    <property type="entry name" value="Cob_chel_CobT"/>
    <property type="match status" value="1"/>
</dbReference>
<dbReference type="Proteomes" id="UP000243799">
    <property type="component" value="Unassembled WGS sequence"/>
</dbReference>
<organism evidence="2 3">
    <name type="scientific">Amycolatopsis marina</name>
    <dbReference type="NCBI Taxonomy" id="490629"/>
    <lineage>
        <taxon>Bacteria</taxon>
        <taxon>Bacillati</taxon>
        <taxon>Actinomycetota</taxon>
        <taxon>Actinomycetes</taxon>
        <taxon>Pseudonocardiales</taxon>
        <taxon>Pseudonocardiaceae</taxon>
        <taxon>Amycolatopsis</taxon>
    </lineage>
</organism>
<dbReference type="GO" id="GO:0009236">
    <property type="term" value="P:cobalamin biosynthetic process"/>
    <property type="evidence" value="ECO:0007669"/>
    <property type="project" value="InterPro"/>
</dbReference>
<dbReference type="OrthoDB" id="9764783at2"/>
<gene>
    <name evidence="2" type="ORF">SAMN05216266_102372</name>
</gene>
<evidence type="ECO:0000313" key="3">
    <source>
        <dbReference type="Proteomes" id="UP000243799"/>
    </source>
</evidence>
<keyword evidence="3" id="KW-1185">Reference proteome</keyword>
<dbReference type="EMBL" id="FOKG01000002">
    <property type="protein sequence ID" value="SFA94414.1"/>
    <property type="molecule type" value="Genomic_DNA"/>
</dbReference>
<sequence length="566" mass="62530">MTGTRGRTRHQHRVEELCAAAARAVSGEPEFHLRAGRPYRAGLPLPVNAPHLRPSSNEDDLGSFRGAADGVGLRLVHSDSDLHRGLRPEEPLQRLVFEMLEQYRVESQVPTGLPGLVWNLRYRFEQWSDRCIHSGLTETANGLLLYSVAQICRSRVTGQPVPAMAEDVIEATRFALAPLLGHELAGLRRHREDQQAYAVHARAVARTVEGLVAEAGRANGERETAAADRRSRNWALLLDPGDGDGFAPVPPGTGATPEPAGQGYRAFTTAYDTQRHISTLVRAEQRREFRERLDRRIAGQGVNHARLARELAALLTAPARTGWQGGQEEGYIDGRSLTQLITSPAERRLFRAERVEPVSESLVTFLLDCSGSMKAHAESIAAVVDVFTRALELAGVATEILGFTTGSWNGGRAMRDWRRSGRPRHPGRLNEVCHLVVKDADTTYRRARPDIAALLKQDLYREGVDGEAVRWACRRMDGRGEHRRFLLVFSDGSPVDSATALMNDSDYLGNHLAEVVREEERAGSARIHGLGVGLDLGHYYNRSQVLDLESGAANQVFRDILAMLSR</sequence>
<dbReference type="InterPro" id="IPR051928">
    <property type="entry name" value="NorD/CobT"/>
</dbReference>
<accession>A0A1I0X0R0</accession>
<dbReference type="InterPro" id="IPR036465">
    <property type="entry name" value="vWFA_dom_sf"/>
</dbReference>
<dbReference type="PANTHER" id="PTHR41248">
    <property type="entry name" value="NORD PROTEIN"/>
    <property type="match status" value="1"/>
</dbReference>
<evidence type="ECO:0000313" key="2">
    <source>
        <dbReference type="EMBL" id="SFA94414.1"/>
    </source>
</evidence>
<feature type="domain" description="Cobalamin biosynthesis protein CobT VWA" evidence="1">
    <location>
        <begin position="350"/>
        <end position="545"/>
    </location>
</feature>
<dbReference type="InterPro" id="IPR006538">
    <property type="entry name" value="CobT"/>
</dbReference>